<name>L5KIP0_PTEAL</name>
<dbReference type="SUPFAM" id="SSF143113">
    <property type="entry name" value="NAP-like"/>
    <property type="match status" value="1"/>
</dbReference>
<feature type="compositionally biased region" description="Basic and acidic residues" evidence="1">
    <location>
        <begin position="76"/>
        <end position="90"/>
    </location>
</feature>
<accession>L5KIP0</accession>
<dbReference type="InParanoid" id="L5KIP0"/>
<gene>
    <name evidence="2" type="ORF">PAL_GLEAN10025001</name>
</gene>
<reference evidence="3" key="1">
    <citation type="journal article" date="2013" name="Science">
        <title>Comparative analysis of bat genomes provides insight into the evolution of flight and immunity.</title>
        <authorList>
            <person name="Zhang G."/>
            <person name="Cowled C."/>
            <person name="Shi Z."/>
            <person name="Huang Z."/>
            <person name="Bishop-Lilly K.A."/>
            <person name="Fang X."/>
            <person name="Wynne J.W."/>
            <person name="Xiong Z."/>
            <person name="Baker M.L."/>
            <person name="Zhao W."/>
            <person name="Tachedjian M."/>
            <person name="Zhu Y."/>
            <person name="Zhou P."/>
            <person name="Jiang X."/>
            <person name="Ng J."/>
            <person name="Yang L."/>
            <person name="Wu L."/>
            <person name="Xiao J."/>
            <person name="Feng Y."/>
            <person name="Chen Y."/>
            <person name="Sun X."/>
            <person name="Zhang Y."/>
            <person name="Marsh G.A."/>
            <person name="Crameri G."/>
            <person name="Broder C.C."/>
            <person name="Frey K.G."/>
            <person name="Wang L.F."/>
            <person name="Wang J."/>
        </authorList>
    </citation>
    <scope>NUCLEOTIDE SEQUENCE [LARGE SCALE GENOMIC DNA]</scope>
</reference>
<feature type="compositionally biased region" description="Acidic residues" evidence="1">
    <location>
        <begin position="53"/>
        <end position="75"/>
    </location>
</feature>
<evidence type="ECO:0000313" key="2">
    <source>
        <dbReference type="EMBL" id="ELK11534.1"/>
    </source>
</evidence>
<dbReference type="STRING" id="9402.L5KIP0"/>
<feature type="region of interest" description="Disordered" evidence="1">
    <location>
        <begin position="53"/>
        <end position="90"/>
    </location>
</feature>
<dbReference type="Proteomes" id="UP000010552">
    <property type="component" value="Unassembled WGS sequence"/>
</dbReference>
<sequence length="90" mass="10175">MERIDPWISKVTVPECGDLDAAAEAILAADFETGHFLHECIIPRSVLYFTGDATEDDDDDYYEEGGEANEENDPDYDSKKDQNPKECKQQ</sequence>
<dbReference type="InterPro" id="IPR037231">
    <property type="entry name" value="NAP-like_sf"/>
</dbReference>
<organism evidence="2 3">
    <name type="scientific">Pteropus alecto</name>
    <name type="common">Black flying fox</name>
    <dbReference type="NCBI Taxonomy" id="9402"/>
    <lineage>
        <taxon>Eukaryota</taxon>
        <taxon>Metazoa</taxon>
        <taxon>Chordata</taxon>
        <taxon>Craniata</taxon>
        <taxon>Vertebrata</taxon>
        <taxon>Euteleostomi</taxon>
        <taxon>Mammalia</taxon>
        <taxon>Eutheria</taxon>
        <taxon>Laurasiatheria</taxon>
        <taxon>Chiroptera</taxon>
        <taxon>Yinpterochiroptera</taxon>
        <taxon>Pteropodoidea</taxon>
        <taxon>Pteropodidae</taxon>
        <taxon>Pteropodinae</taxon>
        <taxon>Pteropus</taxon>
    </lineage>
</organism>
<proteinExistence type="predicted"/>
<keyword evidence="3" id="KW-1185">Reference proteome</keyword>
<dbReference type="EMBL" id="KB030673">
    <property type="protein sequence ID" value="ELK11534.1"/>
    <property type="molecule type" value="Genomic_DNA"/>
</dbReference>
<dbReference type="AlphaFoldDB" id="L5KIP0"/>
<protein>
    <submittedName>
        <fullName evidence="2">Nucleosome assembly protein 1-like 1</fullName>
    </submittedName>
</protein>
<evidence type="ECO:0000313" key="3">
    <source>
        <dbReference type="Proteomes" id="UP000010552"/>
    </source>
</evidence>
<evidence type="ECO:0000256" key="1">
    <source>
        <dbReference type="SAM" id="MobiDB-lite"/>
    </source>
</evidence>